<dbReference type="GeneID" id="115874649"/>
<proteinExistence type="predicted"/>
<evidence type="ECO:0000313" key="4">
    <source>
        <dbReference type="Proteomes" id="UP000504635"/>
    </source>
</evidence>
<keyword evidence="3" id="KW-0812">Transmembrane</keyword>
<evidence type="ECO:0000256" key="2">
    <source>
        <dbReference type="SAM" id="MobiDB-lite"/>
    </source>
</evidence>
<keyword evidence="1" id="KW-0175">Coiled coil</keyword>
<evidence type="ECO:0000256" key="3">
    <source>
        <dbReference type="SAM" id="Phobius"/>
    </source>
</evidence>
<feature type="region of interest" description="Disordered" evidence="2">
    <location>
        <begin position="1"/>
        <end position="34"/>
    </location>
</feature>
<dbReference type="Proteomes" id="UP000504635">
    <property type="component" value="Unplaced"/>
</dbReference>
<gene>
    <name evidence="5" type="primary">LOC115874649</name>
</gene>
<sequence>MTKSMKSKTIQKPKSKKVIKKGRQKKNKNGKSFQSVTSAIKKAILKQEPKNLESALKIGVKTGTARNNGNIIKTPRVIKIPKTGGILPLIPIFAGLSALGALSGGIANVVKAVKETKAAKEQLNEAQRHNKTIQDRIRAFFTSRFQIKKPTLTLPKHALNNLELTTYAKKLKVLHFRGVFMKDCLPRKIHKFESGIVNLDNMSGAGTHWTAYRKINMNIYYFDSYGNLTPPLELVKYFKSNGLCNIFYNHTPYQTFNTVNCGHLCLKFLINSYT</sequence>
<dbReference type="OrthoDB" id="6748622at2759"/>
<keyword evidence="3" id="KW-1133">Transmembrane helix</keyword>
<dbReference type="KEGG" id="soy:115874649"/>
<evidence type="ECO:0000256" key="1">
    <source>
        <dbReference type="SAM" id="Coils"/>
    </source>
</evidence>
<feature type="compositionally biased region" description="Basic residues" evidence="2">
    <location>
        <begin position="1"/>
        <end position="29"/>
    </location>
</feature>
<dbReference type="AlphaFoldDB" id="A0A6J2X3L9"/>
<accession>A0A6J2X3L9</accession>
<organism evidence="4 5">
    <name type="scientific">Sitophilus oryzae</name>
    <name type="common">Rice weevil</name>
    <name type="synonym">Curculio oryzae</name>
    <dbReference type="NCBI Taxonomy" id="7048"/>
    <lineage>
        <taxon>Eukaryota</taxon>
        <taxon>Metazoa</taxon>
        <taxon>Ecdysozoa</taxon>
        <taxon>Arthropoda</taxon>
        <taxon>Hexapoda</taxon>
        <taxon>Insecta</taxon>
        <taxon>Pterygota</taxon>
        <taxon>Neoptera</taxon>
        <taxon>Endopterygota</taxon>
        <taxon>Coleoptera</taxon>
        <taxon>Polyphaga</taxon>
        <taxon>Cucujiformia</taxon>
        <taxon>Curculionidae</taxon>
        <taxon>Dryophthorinae</taxon>
        <taxon>Sitophilus</taxon>
    </lineage>
</organism>
<feature type="transmembrane region" description="Helical" evidence="3">
    <location>
        <begin position="86"/>
        <end position="107"/>
    </location>
</feature>
<keyword evidence="4" id="KW-1185">Reference proteome</keyword>
<keyword evidence="3" id="KW-0472">Membrane</keyword>
<dbReference type="RefSeq" id="XP_030745722.1">
    <property type="nucleotide sequence ID" value="XM_030889862.1"/>
</dbReference>
<reference evidence="5" key="1">
    <citation type="submission" date="2025-08" db="UniProtKB">
        <authorList>
            <consortium name="RefSeq"/>
        </authorList>
    </citation>
    <scope>IDENTIFICATION</scope>
    <source>
        <tissue evidence="5">Gonads</tissue>
    </source>
</reference>
<dbReference type="InParanoid" id="A0A6J2X3L9"/>
<name>A0A6J2X3L9_SITOR</name>
<protein>
    <submittedName>
        <fullName evidence="5">Uncharacterized protein LOC115874649</fullName>
    </submittedName>
</protein>
<dbReference type="Gene3D" id="3.40.395.10">
    <property type="entry name" value="Adenoviral Proteinase, Chain A"/>
    <property type="match status" value="1"/>
</dbReference>
<evidence type="ECO:0000313" key="5">
    <source>
        <dbReference type="RefSeq" id="XP_030745722.1"/>
    </source>
</evidence>
<feature type="coiled-coil region" evidence="1">
    <location>
        <begin position="106"/>
        <end position="136"/>
    </location>
</feature>